<dbReference type="KEGG" id="mnm:MNVM_12440"/>
<proteinExistence type="predicted"/>
<evidence type="ECO:0000313" key="2">
    <source>
        <dbReference type="EMBL" id="BBX12163.1"/>
    </source>
</evidence>
<dbReference type="RefSeq" id="WP_193465992.1">
    <property type="nucleotide sequence ID" value="NZ_AP022562.1"/>
</dbReference>
<feature type="compositionally biased region" description="Basic and acidic residues" evidence="1">
    <location>
        <begin position="242"/>
        <end position="259"/>
    </location>
</feature>
<organism evidence="2 3">
    <name type="scientific">Mycobacterium novum</name>
    <dbReference type="NCBI Taxonomy" id="2492438"/>
    <lineage>
        <taxon>Bacteria</taxon>
        <taxon>Bacillati</taxon>
        <taxon>Actinomycetota</taxon>
        <taxon>Actinomycetes</taxon>
        <taxon>Mycobacteriales</taxon>
        <taxon>Mycobacteriaceae</taxon>
        <taxon>Mycobacterium</taxon>
    </lineage>
</organism>
<dbReference type="EMBL" id="AP022562">
    <property type="protein sequence ID" value="BBX12163.1"/>
    <property type="molecule type" value="Genomic_DNA"/>
</dbReference>
<feature type="region of interest" description="Disordered" evidence="1">
    <location>
        <begin position="239"/>
        <end position="259"/>
    </location>
</feature>
<evidence type="ECO:0000256" key="1">
    <source>
        <dbReference type="SAM" id="MobiDB-lite"/>
    </source>
</evidence>
<sequence>MSQSAVDRVVLLGDNDTTAHRAELARDAAKQHCIIVEAFGFEEGEAGGTDDLTEIDAVVAALGRAIAGRMDVWVPFPGPDFIREQHLRRLSLVLQRHGLNVRLTRGLYPAPTDGGMNEIDFALRREVQAVDGLDQAALAAEGAKSLGREIEMALVKADGRQSVRRTTDGGRANMHPVPPMLPSPAVPWPERKRQVKRYAGWLVHGCGVTQAATARVLNSAGQRTPTGREWKPGTVSKLLAGKYDDPRRPGDFRPDAVAG</sequence>
<accession>A0A7I7JK83</accession>
<keyword evidence="3" id="KW-1185">Reference proteome</keyword>
<name>A0A7I7JK83_9MYCO</name>
<reference evidence="2 3" key="1">
    <citation type="journal article" date="2019" name="Emerg. Microbes Infect.">
        <title>Comprehensive subspecies identification of 175 nontuberculous mycobacteria species based on 7547 genomic profiles.</title>
        <authorList>
            <person name="Matsumoto Y."/>
            <person name="Kinjo T."/>
            <person name="Motooka D."/>
            <person name="Nabeya D."/>
            <person name="Jung N."/>
            <person name="Uechi K."/>
            <person name="Horii T."/>
            <person name="Iida T."/>
            <person name="Fujita J."/>
            <person name="Nakamura S."/>
        </authorList>
    </citation>
    <scope>NUCLEOTIDE SEQUENCE [LARGE SCALE GENOMIC DNA]</scope>
    <source>
        <strain evidence="2 3">JCM 6391</strain>
    </source>
</reference>
<protein>
    <submittedName>
        <fullName evidence="2">Uncharacterized protein</fullName>
    </submittedName>
</protein>
<dbReference type="AlphaFoldDB" id="A0A7I7JK83"/>
<dbReference type="Proteomes" id="UP000466997">
    <property type="component" value="Chromosome"/>
</dbReference>
<evidence type="ECO:0000313" key="3">
    <source>
        <dbReference type="Proteomes" id="UP000466997"/>
    </source>
</evidence>
<gene>
    <name evidence="2" type="ORF">MNVM_12440</name>
</gene>